<evidence type="ECO:0000313" key="2">
    <source>
        <dbReference type="EMBL" id="KAK3749332.1"/>
    </source>
</evidence>
<accession>A0AAE0YLL2</accession>
<protein>
    <submittedName>
        <fullName evidence="2">Uncharacterized protein</fullName>
    </submittedName>
</protein>
<name>A0AAE0YLL2_9GAST</name>
<evidence type="ECO:0000256" key="1">
    <source>
        <dbReference type="SAM" id="MobiDB-lite"/>
    </source>
</evidence>
<sequence length="231" mass="26206">MPSHSPDKQSRFPRGADDERWNILHKHGLKFIIWAEAVGRSCEKKVRPSESSETSLFPCRKFYLREKARYSAEGRCSLDNPVQCKTRQTDLSDVGIKARSNLGDVVLSTKTTRQIDLGDVGVSAGPTRHFTLPCLPDPRFVRTKLTAVAEVSQAKVGRTVSKHQNRSKYTTEGKGRRGKGLSETLGKKTDRDFNLLPSLAKSYTRYSIWSLRPAETWDLHLVRDSDRRYPD</sequence>
<dbReference type="AlphaFoldDB" id="A0AAE0YLL2"/>
<reference evidence="2" key="1">
    <citation type="journal article" date="2023" name="G3 (Bethesda)">
        <title>A reference genome for the long-term kleptoplast-retaining sea slug Elysia crispata morphotype clarki.</title>
        <authorList>
            <person name="Eastman K.E."/>
            <person name="Pendleton A.L."/>
            <person name="Shaikh M.A."/>
            <person name="Suttiyut T."/>
            <person name="Ogas R."/>
            <person name="Tomko P."/>
            <person name="Gavelis G."/>
            <person name="Widhalm J.R."/>
            <person name="Wisecaver J.H."/>
        </authorList>
    </citation>
    <scope>NUCLEOTIDE SEQUENCE</scope>
    <source>
        <strain evidence="2">ECLA1</strain>
    </source>
</reference>
<dbReference type="Proteomes" id="UP001283361">
    <property type="component" value="Unassembled WGS sequence"/>
</dbReference>
<proteinExistence type="predicted"/>
<keyword evidence="3" id="KW-1185">Reference proteome</keyword>
<comment type="caution">
    <text evidence="2">The sequence shown here is derived from an EMBL/GenBank/DDBJ whole genome shotgun (WGS) entry which is preliminary data.</text>
</comment>
<feature type="region of interest" description="Disordered" evidence="1">
    <location>
        <begin position="160"/>
        <end position="186"/>
    </location>
</feature>
<organism evidence="2 3">
    <name type="scientific">Elysia crispata</name>
    <name type="common">lettuce slug</name>
    <dbReference type="NCBI Taxonomy" id="231223"/>
    <lineage>
        <taxon>Eukaryota</taxon>
        <taxon>Metazoa</taxon>
        <taxon>Spiralia</taxon>
        <taxon>Lophotrochozoa</taxon>
        <taxon>Mollusca</taxon>
        <taxon>Gastropoda</taxon>
        <taxon>Heterobranchia</taxon>
        <taxon>Euthyneura</taxon>
        <taxon>Panpulmonata</taxon>
        <taxon>Sacoglossa</taxon>
        <taxon>Placobranchoidea</taxon>
        <taxon>Plakobranchidae</taxon>
        <taxon>Elysia</taxon>
    </lineage>
</organism>
<evidence type="ECO:0000313" key="3">
    <source>
        <dbReference type="Proteomes" id="UP001283361"/>
    </source>
</evidence>
<dbReference type="EMBL" id="JAWDGP010005946">
    <property type="protein sequence ID" value="KAK3749332.1"/>
    <property type="molecule type" value="Genomic_DNA"/>
</dbReference>
<gene>
    <name evidence="2" type="ORF">RRG08_056212</name>
</gene>